<proteinExistence type="predicted"/>
<keyword evidence="2" id="KW-0378">Hydrolase</keyword>
<reference evidence="6" key="1">
    <citation type="submission" date="2025-08" db="UniProtKB">
        <authorList>
            <consortium name="RefSeq"/>
        </authorList>
    </citation>
    <scope>IDENTIFICATION</scope>
    <source>
        <tissue evidence="6">Thorax and Abdomen</tissue>
    </source>
</reference>
<evidence type="ECO:0000256" key="1">
    <source>
        <dbReference type="ARBA" id="ARBA00023157"/>
    </source>
</evidence>
<keyword evidence="2" id="KW-0645">Protease</keyword>
<sequence length="255" mass="27489">MFRLLTLLLTLSAVAYGEKNESLGYDSGRIAGGSTASIKNFPYQLSMRWKNNHYCGASLISSKWAVSAAHCTFNRRTSELTLLAGTSNRLFGGQLRNVFLAINHPRYKAKSIDNDISLLKVSRAFTLSSTVQAIALPYQEQRVSANAYAVVSGWGTTREGTESAPVILQQVSVPLVASDTCNSLYFGRITSGMLCAGYLSGGYDACQGDSGGPLVSNGILIGIVSWGNGCARRDFPGVYTRTAAYRDWIRANTGI</sequence>
<dbReference type="KEGG" id="nlo:107228137"/>
<dbReference type="PRINTS" id="PR00722">
    <property type="entry name" value="CHYMOTRYPSIN"/>
</dbReference>
<protein>
    <submittedName>
        <fullName evidence="6">Trypsin-1-like</fullName>
    </submittedName>
</protein>
<feature type="signal peptide" evidence="3">
    <location>
        <begin position="1"/>
        <end position="17"/>
    </location>
</feature>
<dbReference type="PROSITE" id="PS00135">
    <property type="entry name" value="TRYPSIN_SER"/>
    <property type="match status" value="1"/>
</dbReference>
<dbReference type="InterPro" id="IPR001314">
    <property type="entry name" value="Peptidase_S1A"/>
</dbReference>
<evidence type="ECO:0000313" key="5">
    <source>
        <dbReference type="Proteomes" id="UP000829291"/>
    </source>
</evidence>
<keyword evidence="1" id="KW-1015">Disulfide bond</keyword>
<dbReference type="CDD" id="cd00190">
    <property type="entry name" value="Tryp_SPc"/>
    <property type="match status" value="1"/>
</dbReference>
<dbReference type="SMART" id="SM00020">
    <property type="entry name" value="Tryp_SPc"/>
    <property type="match status" value="1"/>
</dbReference>
<dbReference type="GeneID" id="107228137"/>
<dbReference type="PROSITE" id="PS50240">
    <property type="entry name" value="TRYPSIN_DOM"/>
    <property type="match status" value="1"/>
</dbReference>
<feature type="domain" description="Peptidase S1" evidence="4">
    <location>
        <begin position="30"/>
        <end position="254"/>
    </location>
</feature>
<dbReference type="PANTHER" id="PTHR24252">
    <property type="entry name" value="ACROSIN-RELATED"/>
    <property type="match status" value="1"/>
</dbReference>
<dbReference type="InterPro" id="IPR018114">
    <property type="entry name" value="TRYPSIN_HIS"/>
</dbReference>
<dbReference type="Proteomes" id="UP000829291">
    <property type="component" value="Chromosome 1"/>
</dbReference>
<dbReference type="InterPro" id="IPR033116">
    <property type="entry name" value="TRYPSIN_SER"/>
</dbReference>
<feature type="chain" id="PRO_5047118333" evidence="3">
    <location>
        <begin position="18"/>
        <end position="255"/>
    </location>
</feature>
<accession>A0A6J0CF18</accession>
<keyword evidence="2" id="KW-0720">Serine protease</keyword>
<dbReference type="PROSITE" id="PS00134">
    <property type="entry name" value="TRYPSIN_HIS"/>
    <property type="match status" value="1"/>
</dbReference>
<dbReference type="GO" id="GO:0006508">
    <property type="term" value="P:proteolysis"/>
    <property type="evidence" value="ECO:0007669"/>
    <property type="project" value="UniProtKB-KW"/>
</dbReference>
<name>A0A6J0CF18_NEOLC</name>
<dbReference type="InParanoid" id="A0A6J0CF18"/>
<dbReference type="RefSeq" id="XP_015524995.2">
    <property type="nucleotide sequence ID" value="XM_015669509.2"/>
</dbReference>
<dbReference type="Pfam" id="PF00089">
    <property type="entry name" value="Trypsin"/>
    <property type="match status" value="1"/>
</dbReference>
<dbReference type="Gene3D" id="2.40.10.10">
    <property type="entry name" value="Trypsin-like serine proteases"/>
    <property type="match status" value="1"/>
</dbReference>
<dbReference type="OrthoDB" id="10051896at2759"/>
<gene>
    <name evidence="6" type="primary">LOC107228137</name>
</gene>
<dbReference type="InterPro" id="IPR009003">
    <property type="entry name" value="Peptidase_S1_PA"/>
</dbReference>
<dbReference type="GO" id="GO:0004252">
    <property type="term" value="F:serine-type endopeptidase activity"/>
    <property type="evidence" value="ECO:0007669"/>
    <property type="project" value="InterPro"/>
</dbReference>
<dbReference type="PANTHER" id="PTHR24252:SF7">
    <property type="entry name" value="HYALIN"/>
    <property type="match status" value="1"/>
</dbReference>
<dbReference type="InterPro" id="IPR001254">
    <property type="entry name" value="Trypsin_dom"/>
</dbReference>
<dbReference type="SUPFAM" id="SSF50494">
    <property type="entry name" value="Trypsin-like serine proteases"/>
    <property type="match status" value="1"/>
</dbReference>
<evidence type="ECO:0000313" key="6">
    <source>
        <dbReference type="RefSeq" id="XP_015524995.2"/>
    </source>
</evidence>
<keyword evidence="3" id="KW-0732">Signal</keyword>
<evidence type="ECO:0000256" key="3">
    <source>
        <dbReference type="SAM" id="SignalP"/>
    </source>
</evidence>
<organism evidence="6">
    <name type="scientific">Neodiprion lecontei</name>
    <name type="common">Redheaded pine sawfly</name>
    <dbReference type="NCBI Taxonomy" id="441921"/>
    <lineage>
        <taxon>Eukaryota</taxon>
        <taxon>Metazoa</taxon>
        <taxon>Ecdysozoa</taxon>
        <taxon>Arthropoda</taxon>
        <taxon>Hexapoda</taxon>
        <taxon>Insecta</taxon>
        <taxon>Pterygota</taxon>
        <taxon>Neoptera</taxon>
        <taxon>Endopterygota</taxon>
        <taxon>Hymenoptera</taxon>
        <taxon>Tenthredinoidea</taxon>
        <taxon>Diprionidae</taxon>
        <taxon>Diprioninae</taxon>
        <taxon>Neodiprion</taxon>
    </lineage>
</organism>
<evidence type="ECO:0000256" key="2">
    <source>
        <dbReference type="RuleBase" id="RU363034"/>
    </source>
</evidence>
<dbReference type="AlphaFoldDB" id="A0A6J0CF18"/>
<keyword evidence="5" id="KW-1185">Reference proteome</keyword>
<evidence type="ECO:0000259" key="4">
    <source>
        <dbReference type="PROSITE" id="PS50240"/>
    </source>
</evidence>
<dbReference type="InterPro" id="IPR043504">
    <property type="entry name" value="Peptidase_S1_PA_chymotrypsin"/>
</dbReference>
<dbReference type="FunCoup" id="A0A6J0CF18">
    <property type="interactions" value="68"/>
</dbReference>